<protein>
    <submittedName>
        <fullName evidence="1">5893_t:CDS:1</fullName>
    </submittedName>
</protein>
<feature type="non-terminal residue" evidence="1">
    <location>
        <position position="517"/>
    </location>
</feature>
<proteinExistence type="predicted"/>
<keyword evidence="2" id="KW-1185">Reference proteome</keyword>
<name>A0ACA9N443_9GLOM</name>
<comment type="caution">
    <text evidence="1">The sequence shown here is derived from an EMBL/GenBank/DDBJ whole genome shotgun (WGS) entry which is preliminary data.</text>
</comment>
<accession>A0ACA9N443</accession>
<sequence>MRTAVGLEEQQGQKKDGGGEGESEWVKSQEGSSGFIGPQRRVWLAPFPSRLNSPCCSGSQSTRFLVGRAIWLFALDRPDPARRRSFRKWQNKTFDPTVNICEMARKAAHIVASSIANPSTNGWNGEDSGHHMRQRDAQPLVVLDSLWNPRPVYQGAKHPRLATAAQAYPKQRGKDERLYFDEVVVVNIRQYHHNASMKSIHFYGPYVTSTVPPNVRYFTLHEQLTVHATDAENLDLPGESMEKTDDGLTCWTKNEPLDSPTSRRWRKKIGDNLVHKFLLVDEEAQPMARVEATTCSCGELRETLVPDQLRTVSQIRSAAAMKTNQSVKGATPLTAMNSLRRLAEEAHLKEANGDLRGALYQFVQFVQESHEYKQETVRGHHGALYQSMQEFMNKGAFEQMIKSADKIQASLLQIEKAEASRAAQPDGVSDADSIGRRSGNSLAERLKQLQGSGIQAELIGRKIQRPPSQNFRPQSPPVLVPSRGPTPAPRGATPGPYTRRSSLSYVPIPPPSPKPTV</sequence>
<dbReference type="Proteomes" id="UP000789525">
    <property type="component" value="Unassembled WGS sequence"/>
</dbReference>
<organism evidence="1 2">
    <name type="scientific">Acaulospora colombiana</name>
    <dbReference type="NCBI Taxonomy" id="27376"/>
    <lineage>
        <taxon>Eukaryota</taxon>
        <taxon>Fungi</taxon>
        <taxon>Fungi incertae sedis</taxon>
        <taxon>Mucoromycota</taxon>
        <taxon>Glomeromycotina</taxon>
        <taxon>Glomeromycetes</taxon>
        <taxon>Diversisporales</taxon>
        <taxon>Acaulosporaceae</taxon>
        <taxon>Acaulospora</taxon>
    </lineage>
</organism>
<dbReference type="EMBL" id="CAJVPT010017757">
    <property type="protein sequence ID" value="CAG8628804.1"/>
    <property type="molecule type" value="Genomic_DNA"/>
</dbReference>
<reference evidence="1" key="1">
    <citation type="submission" date="2021-06" db="EMBL/GenBank/DDBJ databases">
        <authorList>
            <person name="Kallberg Y."/>
            <person name="Tangrot J."/>
            <person name="Rosling A."/>
        </authorList>
    </citation>
    <scope>NUCLEOTIDE SEQUENCE</scope>
    <source>
        <strain evidence="1">CL356</strain>
    </source>
</reference>
<evidence type="ECO:0000313" key="2">
    <source>
        <dbReference type="Proteomes" id="UP000789525"/>
    </source>
</evidence>
<evidence type="ECO:0000313" key="1">
    <source>
        <dbReference type="EMBL" id="CAG8628804.1"/>
    </source>
</evidence>
<gene>
    <name evidence="1" type="ORF">ACOLOM_LOCUS7568</name>
</gene>